<name>A0A8E2EER6_9PEZI</name>
<keyword evidence="1" id="KW-0812">Transmembrane</keyword>
<keyword evidence="3" id="KW-1185">Reference proteome</keyword>
<keyword evidence="1" id="KW-0472">Membrane</keyword>
<protein>
    <submittedName>
        <fullName evidence="2">Uncharacterized protein</fullName>
    </submittedName>
</protein>
<reference evidence="2 3" key="1">
    <citation type="journal article" date="2016" name="Nat. Commun.">
        <title>Ectomycorrhizal ecology is imprinted in the genome of the dominant symbiotic fungus Cenococcum geophilum.</title>
        <authorList>
            <consortium name="DOE Joint Genome Institute"/>
            <person name="Peter M."/>
            <person name="Kohler A."/>
            <person name="Ohm R.A."/>
            <person name="Kuo A."/>
            <person name="Krutzmann J."/>
            <person name="Morin E."/>
            <person name="Arend M."/>
            <person name="Barry K.W."/>
            <person name="Binder M."/>
            <person name="Choi C."/>
            <person name="Clum A."/>
            <person name="Copeland A."/>
            <person name="Grisel N."/>
            <person name="Haridas S."/>
            <person name="Kipfer T."/>
            <person name="LaButti K."/>
            <person name="Lindquist E."/>
            <person name="Lipzen A."/>
            <person name="Maire R."/>
            <person name="Meier B."/>
            <person name="Mihaltcheva S."/>
            <person name="Molinier V."/>
            <person name="Murat C."/>
            <person name="Poggeler S."/>
            <person name="Quandt C.A."/>
            <person name="Sperisen C."/>
            <person name="Tritt A."/>
            <person name="Tisserant E."/>
            <person name="Crous P.W."/>
            <person name="Henrissat B."/>
            <person name="Nehls U."/>
            <person name="Egli S."/>
            <person name="Spatafora J.W."/>
            <person name="Grigoriev I.V."/>
            <person name="Martin F.M."/>
        </authorList>
    </citation>
    <scope>NUCLEOTIDE SEQUENCE [LARGE SCALE GENOMIC DNA]</scope>
    <source>
        <strain evidence="2 3">CBS 459.81</strain>
    </source>
</reference>
<evidence type="ECO:0000313" key="3">
    <source>
        <dbReference type="Proteomes" id="UP000250266"/>
    </source>
</evidence>
<feature type="transmembrane region" description="Helical" evidence="1">
    <location>
        <begin position="12"/>
        <end position="33"/>
    </location>
</feature>
<organism evidence="2 3">
    <name type="scientific">Lepidopterella palustris CBS 459.81</name>
    <dbReference type="NCBI Taxonomy" id="1314670"/>
    <lineage>
        <taxon>Eukaryota</taxon>
        <taxon>Fungi</taxon>
        <taxon>Dikarya</taxon>
        <taxon>Ascomycota</taxon>
        <taxon>Pezizomycotina</taxon>
        <taxon>Dothideomycetes</taxon>
        <taxon>Pleosporomycetidae</taxon>
        <taxon>Mytilinidiales</taxon>
        <taxon>Argynnaceae</taxon>
        <taxon>Lepidopterella</taxon>
    </lineage>
</organism>
<accession>A0A8E2EER6</accession>
<proteinExistence type="predicted"/>
<dbReference type="Proteomes" id="UP000250266">
    <property type="component" value="Unassembled WGS sequence"/>
</dbReference>
<dbReference type="EMBL" id="KV744885">
    <property type="protein sequence ID" value="OCK82508.1"/>
    <property type="molecule type" value="Genomic_DNA"/>
</dbReference>
<sequence>MCNPSPIKTTIALTYYLVSFITILILHLTRIIATHALDILSPYILPNGTVTAMPDSHYNSLPIENCNSTFVLDQLPDAYRIKPAGTFLFFPYDPARLNSCAHRILPRVRETNQRIMDYCLSSTTPVSIRSVVSKDLVRHNASVISRESWAQLFASTGVASRVDLSKASIALLYLNSVLSLVILYLTISTVKRIINAFMRVSVGRPTKYRHRPHVLVPARTLGSPERFEESSRRGTRVEVMLGVRWDDSGRGCPEFRTFLRHLAAIVWILQVQNLILQDGAKK</sequence>
<dbReference type="AlphaFoldDB" id="A0A8E2EER6"/>
<gene>
    <name evidence="2" type="ORF">K432DRAFT_380328</name>
</gene>
<evidence type="ECO:0000313" key="2">
    <source>
        <dbReference type="EMBL" id="OCK82508.1"/>
    </source>
</evidence>
<evidence type="ECO:0000256" key="1">
    <source>
        <dbReference type="SAM" id="Phobius"/>
    </source>
</evidence>
<keyword evidence="1" id="KW-1133">Transmembrane helix</keyword>
<feature type="transmembrane region" description="Helical" evidence="1">
    <location>
        <begin position="170"/>
        <end position="190"/>
    </location>
</feature>